<feature type="signal peptide" evidence="1">
    <location>
        <begin position="1"/>
        <end position="15"/>
    </location>
</feature>
<dbReference type="PANTHER" id="PTHR10151">
    <property type="entry name" value="ECTONUCLEOTIDE PYROPHOSPHATASE/PHOSPHODIESTERASE"/>
    <property type="match status" value="1"/>
</dbReference>
<evidence type="ECO:0000256" key="1">
    <source>
        <dbReference type="SAM" id="SignalP"/>
    </source>
</evidence>
<evidence type="ECO:0008006" key="4">
    <source>
        <dbReference type="Google" id="ProtNLM"/>
    </source>
</evidence>
<dbReference type="GeneID" id="27314703"/>
<dbReference type="Pfam" id="PF01663">
    <property type="entry name" value="Phosphodiest"/>
    <property type="match status" value="1"/>
</dbReference>
<dbReference type="PANTHER" id="PTHR10151:SF120">
    <property type="entry name" value="BIS(5'-ADENOSYL)-TRIPHOSPHATASE"/>
    <property type="match status" value="1"/>
</dbReference>
<proteinExistence type="predicted"/>
<gene>
    <name evidence="2" type="ORF">PV09_06730</name>
</gene>
<dbReference type="Proteomes" id="UP000053259">
    <property type="component" value="Unassembled WGS sequence"/>
</dbReference>
<dbReference type="InterPro" id="IPR017850">
    <property type="entry name" value="Alkaline_phosphatase_core_sf"/>
</dbReference>
<sequence length="485" mass="51760">MRRSFLLLPVAGVAAGLIRREDKEECGSTYKHVAVISADGLHASDIDKYVALGPSNFSILLSHGTQFTNAWTSAPSDSFPGTLAQFTGASPRTHGVWYDDTYDRTYYAPGSNCSGPAGAEVVYDESIDYNDTLLFSGGINPENLPRAIVGGKCTPIYPHKRVRVNTVFEVAVAAGLRTAYTDKHPAYDIVRGPSGTGLTTGYFPEINWAGNPTDNVTACMKYDQLHVNAWLGWLDGKNQPNAEGDIGGQIPALFGGNFQTVSVGQKTKGYVAGSLAFSSDLKKAIDFVDASIGLLINKLKAKGIFDDTLIIVASKHGQAPIDPTQLKKIDPKNLTSLIGVKTDHITTDDVALVFLSSASDLNTAVKNLNANKAALAIDDIIYGQRLIDLGFGDPSKDPAVPDIIIKPVLGVIYTTSATKIAEHGGLSQDDRHVACIVSNPKLAKKQVNTYVETKQIGPTILKALGLDPSKLTGAVLEKTKPLDGF</sequence>
<reference evidence="2 3" key="1">
    <citation type="submission" date="2015-01" db="EMBL/GenBank/DDBJ databases">
        <title>The Genome Sequence of Ochroconis gallopava CBS43764.</title>
        <authorList>
            <consortium name="The Broad Institute Genomics Platform"/>
            <person name="Cuomo C."/>
            <person name="de Hoog S."/>
            <person name="Gorbushina A."/>
            <person name="Stielow B."/>
            <person name="Teixiera M."/>
            <person name="Abouelleil A."/>
            <person name="Chapman S.B."/>
            <person name="Priest M."/>
            <person name="Young S.K."/>
            <person name="Wortman J."/>
            <person name="Nusbaum C."/>
            <person name="Birren B."/>
        </authorList>
    </citation>
    <scope>NUCLEOTIDE SEQUENCE [LARGE SCALE GENOMIC DNA]</scope>
    <source>
        <strain evidence="2 3">CBS 43764</strain>
    </source>
</reference>
<dbReference type="GO" id="GO:0016787">
    <property type="term" value="F:hydrolase activity"/>
    <property type="evidence" value="ECO:0007669"/>
    <property type="project" value="UniProtKB-ARBA"/>
</dbReference>
<dbReference type="STRING" id="253628.A0A0D2A546"/>
<feature type="chain" id="PRO_5013153217" description="Type I phosphodiesterase/nucleotide pyrophosphatase" evidence="1">
    <location>
        <begin position="16"/>
        <end position="485"/>
    </location>
</feature>
<dbReference type="HOGENOM" id="CLU_492353_0_0_1"/>
<evidence type="ECO:0000313" key="2">
    <source>
        <dbReference type="EMBL" id="KIW01883.1"/>
    </source>
</evidence>
<dbReference type="AlphaFoldDB" id="A0A0D2A546"/>
<dbReference type="OrthoDB" id="2118639at2759"/>
<keyword evidence="1" id="KW-0732">Signal</keyword>
<name>A0A0D2A546_9PEZI</name>
<dbReference type="Gene3D" id="3.40.720.10">
    <property type="entry name" value="Alkaline Phosphatase, subunit A"/>
    <property type="match status" value="1"/>
</dbReference>
<dbReference type="InterPro" id="IPR002591">
    <property type="entry name" value="Phosphodiest/P_Trfase"/>
</dbReference>
<dbReference type="EMBL" id="KN847552">
    <property type="protein sequence ID" value="KIW01883.1"/>
    <property type="molecule type" value="Genomic_DNA"/>
</dbReference>
<dbReference type="SUPFAM" id="SSF53649">
    <property type="entry name" value="Alkaline phosphatase-like"/>
    <property type="match status" value="1"/>
</dbReference>
<evidence type="ECO:0000313" key="3">
    <source>
        <dbReference type="Proteomes" id="UP000053259"/>
    </source>
</evidence>
<dbReference type="InParanoid" id="A0A0D2A546"/>
<dbReference type="RefSeq" id="XP_016211752.1">
    <property type="nucleotide sequence ID" value="XM_016360413.1"/>
</dbReference>
<accession>A0A0D2A546</accession>
<keyword evidence="3" id="KW-1185">Reference proteome</keyword>
<organism evidence="2 3">
    <name type="scientific">Verruconis gallopava</name>
    <dbReference type="NCBI Taxonomy" id="253628"/>
    <lineage>
        <taxon>Eukaryota</taxon>
        <taxon>Fungi</taxon>
        <taxon>Dikarya</taxon>
        <taxon>Ascomycota</taxon>
        <taxon>Pezizomycotina</taxon>
        <taxon>Dothideomycetes</taxon>
        <taxon>Pleosporomycetidae</taxon>
        <taxon>Venturiales</taxon>
        <taxon>Sympoventuriaceae</taxon>
        <taxon>Verruconis</taxon>
    </lineage>
</organism>
<protein>
    <recommendedName>
        <fullName evidence="4">Type I phosphodiesterase/nucleotide pyrophosphatase</fullName>
    </recommendedName>
</protein>
<dbReference type="VEuPathDB" id="FungiDB:PV09_06730"/>